<dbReference type="InterPro" id="IPR050248">
    <property type="entry name" value="Polysacc_deacetylase_ArnD"/>
</dbReference>
<reference evidence="3" key="2">
    <citation type="journal article" date="2021" name="PeerJ">
        <title>Extensive microbial diversity within the chicken gut microbiome revealed by metagenomics and culture.</title>
        <authorList>
            <person name="Gilroy R."/>
            <person name="Ravi A."/>
            <person name="Getino M."/>
            <person name="Pursley I."/>
            <person name="Horton D.L."/>
            <person name="Alikhan N.F."/>
            <person name="Baker D."/>
            <person name="Gharbi K."/>
            <person name="Hall N."/>
            <person name="Watson M."/>
            <person name="Adriaenssens E.M."/>
            <person name="Foster-Nyarko E."/>
            <person name="Jarju S."/>
            <person name="Secka A."/>
            <person name="Antonio M."/>
            <person name="Oren A."/>
            <person name="Chaudhuri R.R."/>
            <person name="La Ragione R."/>
            <person name="Hildebrand F."/>
            <person name="Pallen M.J."/>
        </authorList>
    </citation>
    <scope>NUCLEOTIDE SEQUENCE</scope>
    <source>
        <strain evidence="3">ChiW13-3771</strain>
    </source>
</reference>
<feature type="chain" id="PRO_5038832973" evidence="1">
    <location>
        <begin position="21"/>
        <end position="397"/>
    </location>
</feature>
<proteinExistence type="predicted"/>
<keyword evidence="1" id="KW-0732">Signal</keyword>
<reference evidence="3" key="1">
    <citation type="submission" date="2020-10" db="EMBL/GenBank/DDBJ databases">
        <authorList>
            <person name="Gilroy R."/>
        </authorList>
    </citation>
    <scope>NUCLEOTIDE SEQUENCE</scope>
    <source>
        <strain evidence="3">ChiW13-3771</strain>
    </source>
</reference>
<dbReference type="EMBL" id="DVHN01000111">
    <property type="protein sequence ID" value="HIR89017.1"/>
    <property type="molecule type" value="Genomic_DNA"/>
</dbReference>
<dbReference type="SUPFAM" id="SSF88713">
    <property type="entry name" value="Glycoside hydrolase/deacetylase"/>
    <property type="match status" value="1"/>
</dbReference>
<protein>
    <submittedName>
        <fullName evidence="3">Polysaccharide deacetylase family protein</fullName>
    </submittedName>
</protein>
<dbReference type="Pfam" id="PF01522">
    <property type="entry name" value="Polysacc_deac_1"/>
    <property type="match status" value="1"/>
</dbReference>
<feature type="signal peptide" evidence="1">
    <location>
        <begin position="1"/>
        <end position="20"/>
    </location>
</feature>
<dbReference type="PANTHER" id="PTHR10587">
    <property type="entry name" value="GLYCOSYL TRANSFERASE-RELATED"/>
    <property type="match status" value="1"/>
</dbReference>
<gene>
    <name evidence="3" type="ORF">IAC96_08720</name>
</gene>
<dbReference type="AlphaFoldDB" id="A0A9D1EEM2"/>
<comment type="caution">
    <text evidence="3">The sequence shown here is derived from an EMBL/GenBank/DDBJ whole genome shotgun (WGS) entry which is preliminary data.</text>
</comment>
<feature type="domain" description="NodB homology" evidence="2">
    <location>
        <begin position="206"/>
        <end position="393"/>
    </location>
</feature>
<dbReference type="PROSITE" id="PS51677">
    <property type="entry name" value="NODB"/>
    <property type="match status" value="1"/>
</dbReference>
<dbReference type="SMART" id="SM00287">
    <property type="entry name" value="SH3b"/>
    <property type="match status" value="1"/>
</dbReference>
<dbReference type="Gene3D" id="2.30.30.40">
    <property type="entry name" value="SH3 Domains"/>
    <property type="match status" value="1"/>
</dbReference>
<organism evidence="3 4">
    <name type="scientific">Candidatus Fimimorpha faecalis</name>
    <dbReference type="NCBI Taxonomy" id="2840824"/>
    <lineage>
        <taxon>Bacteria</taxon>
        <taxon>Bacillati</taxon>
        <taxon>Bacillota</taxon>
        <taxon>Clostridia</taxon>
        <taxon>Eubacteriales</taxon>
        <taxon>Candidatus Fimimorpha</taxon>
    </lineage>
</organism>
<dbReference type="InterPro" id="IPR002509">
    <property type="entry name" value="NODB_dom"/>
</dbReference>
<dbReference type="Proteomes" id="UP000824201">
    <property type="component" value="Unassembled WGS sequence"/>
</dbReference>
<dbReference type="Gene3D" id="3.20.20.370">
    <property type="entry name" value="Glycoside hydrolase/deacetylase"/>
    <property type="match status" value="1"/>
</dbReference>
<dbReference type="GO" id="GO:0016020">
    <property type="term" value="C:membrane"/>
    <property type="evidence" value="ECO:0007669"/>
    <property type="project" value="TreeGrafter"/>
</dbReference>
<name>A0A9D1EEM2_9FIRM</name>
<evidence type="ECO:0000313" key="4">
    <source>
        <dbReference type="Proteomes" id="UP000824201"/>
    </source>
</evidence>
<dbReference type="PANTHER" id="PTHR10587:SF78">
    <property type="entry name" value="PEPTIDOGLYCAN-N-ACETYLMURAMIC ACID DEACETYLASE PDAA"/>
    <property type="match status" value="1"/>
</dbReference>
<dbReference type="GO" id="GO:0005975">
    <property type="term" value="P:carbohydrate metabolic process"/>
    <property type="evidence" value="ECO:0007669"/>
    <property type="project" value="InterPro"/>
</dbReference>
<dbReference type="InterPro" id="IPR003646">
    <property type="entry name" value="SH3-like_bac-type"/>
</dbReference>
<accession>A0A9D1EEM2</accession>
<dbReference type="InterPro" id="IPR011330">
    <property type="entry name" value="Glyco_hydro/deAcase_b/a-brl"/>
</dbReference>
<sequence>MKKWMVSILILMLLTGCTNQNPVQTTQENTTDIRTMDQTENESEEISASLLEESVTVEKLQADSEKNLAQMQKEQTVYTTQCINLYQEPSLESDVMAIIGSGDALKQTGMQDEWIKVDYCEQEYYAQRNYVTKEKPKNAFSVSHKETIHTLTTEQIAEIGNLDAEVKGYGSGKERDQQNRPLMPISLQEYYRGKNYNITFIGDNTEYVFLTFDMGWEYSNNGIRNTEKLLDILKEKNVKAAFFVTHEYANRSKDLVERMIKEGHVVGSHGYSHPDNGIPSLPLNEQIEDTVNMQNYVKDTFQYDMYMYRFSSSYYSDMSLAMVNAMGYHTSFWSVESIDWLVDEQPDPAQLMEEYINELHPGAVYMMHAVSNSNIEIMSKWIDQVREAGYEFGYYCR</sequence>
<dbReference type="PROSITE" id="PS51257">
    <property type="entry name" value="PROKAR_LIPOPROTEIN"/>
    <property type="match status" value="1"/>
</dbReference>
<evidence type="ECO:0000259" key="2">
    <source>
        <dbReference type="PROSITE" id="PS51677"/>
    </source>
</evidence>
<evidence type="ECO:0000256" key="1">
    <source>
        <dbReference type="SAM" id="SignalP"/>
    </source>
</evidence>
<evidence type="ECO:0000313" key="3">
    <source>
        <dbReference type="EMBL" id="HIR89017.1"/>
    </source>
</evidence>
<dbReference type="GO" id="GO:0016810">
    <property type="term" value="F:hydrolase activity, acting on carbon-nitrogen (but not peptide) bonds"/>
    <property type="evidence" value="ECO:0007669"/>
    <property type="project" value="InterPro"/>
</dbReference>